<evidence type="ECO:0000313" key="1">
    <source>
        <dbReference type="EMBL" id="QEG33238.1"/>
    </source>
</evidence>
<dbReference type="AlphaFoldDB" id="A0A5B9Q2J6"/>
<proteinExistence type="predicted"/>
<accession>A0A5B9Q2J6</accession>
<dbReference type="KEGG" id="bgok:Pr1d_04990"/>
<dbReference type="EMBL" id="CP042913">
    <property type="protein sequence ID" value="QEG33238.1"/>
    <property type="molecule type" value="Genomic_DNA"/>
</dbReference>
<reference evidence="1 2" key="1">
    <citation type="submission" date="2019-08" db="EMBL/GenBank/DDBJ databases">
        <title>Deep-cultivation of Planctomycetes and their phenomic and genomic characterization uncovers novel biology.</title>
        <authorList>
            <person name="Wiegand S."/>
            <person name="Jogler M."/>
            <person name="Boedeker C."/>
            <person name="Pinto D."/>
            <person name="Vollmers J."/>
            <person name="Rivas-Marin E."/>
            <person name="Kohn T."/>
            <person name="Peeters S.H."/>
            <person name="Heuer A."/>
            <person name="Rast P."/>
            <person name="Oberbeckmann S."/>
            <person name="Bunk B."/>
            <person name="Jeske O."/>
            <person name="Meyerdierks A."/>
            <person name="Storesund J.E."/>
            <person name="Kallscheuer N."/>
            <person name="Luecker S."/>
            <person name="Lage O.M."/>
            <person name="Pohl T."/>
            <person name="Merkel B.J."/>
            <person name="Hornburger P."/>
            <person name="Mueller R.-W."/>
            <person name="Bruemmer F."/>
            <person name="Labrenz M."/>
            <person name="Spormann A.M."/>
            <person name="Op den Camp H."/>
            <person name="Overmann J."/>
            <person name="Amann R."/>
            <person name="Jetten M.S.M."/>
            <person name="Mascher T."/>
            <person name="Medema M.H."/>
            <person name="Devos D.P."/>
            <person name="Kaster A.-K."/>
            <person name="Ovreas L."/>
            <person name="Rohde M."/>
            <person name="Galperin M.Y."/>
            <person name="Jogler C."/>
        </authorList>
    </citation>
    <scope>NUCLEOTIDE SEQUENCE [LARGE SCALE GENOMIC DNA]</scope>
    <source>
        <strain evidence="1 2">Pr1d</strain>
    </source>
</reference>
<organism evidence="1 2">
    <name type="scientific">Bythopirellula goksoeyrii</name>
    <dbReference type="NCBI Taxonomy" id="1400387"/>
    <lineage>
        <taxon>Bacteria</taxon>
        <taxon>Pseudomonadati</taxon>
        <taxon>Planctomycetota</taxon>
        <taxon>Planctomycetia</taxon>
        <taxon>Pirellulales</taxon>
        <taxon>Lacipirellulaceae</taxon>
        <taxon>Bythopirellula</taxon>
    </lineage>
</organism>
<protein>
    <submittedName>
        <fullName evidence="1">Uncharacterized protein</fullName>
    </submittedName>
</protein>
<name>A0A5B9Q2J6_9BACT</name>
<evidence type="ECO:0000313" key="2">
    <source>
        <dbReference type="Proteomes" id="UP000323917"/>
    </source>
</evidence>
<sequence>MHRMGTLFMDKYLPSWKASFVGFVQDFLQESVAQLRLLADGSQLNRRTKAAWRKGHNAQACYLAMGHHRRRLARRAEIRQLVEGPVRYE</sequence>
<gene>
    <name evidence="1" type="ORF">Pr1d_04990</name>
</gene>
<keyword evidence="2" id="KW-1185">Reference proteome</keyword>
<dbReference type="Proteomes" id="UP000323917">
    <property type="component" value="Chromosome"/>
</dbReference>